<dbReference type="RefSeq" id="WP_204055507.1">
    <property type="nucleotide sequence ID" value="NZ_BAAAGP010000037.1"/>
</dbReference>
<evidence type="ECO:0000313" key="2">
    <source>
        <dbReference type="Proteomes" id="UP000603904"/>
    </source>
</evidence>
<keyword evidence="2" id="KW-1185">Reference proteome</keyword>
<comment type="caution">
    <text evidence="1">The sequence shown here is derived from an EMBL/GenBank/DDBJ whole genome shotgun (WGS) entry which is preliminary data.</text>
</comment>
<dbReference type="EMBL" id="BOOC01000002">
    <property type="protein sequence ID" value="GIH37829.1"/>
    <property type="molecule type" value="Genomic_DNA"/>
</dbReference>
<evidence type="ECO:0000313" key="1">
    <source>
        <dbReference type="EMBL" id="GIH37829.1"/>
    </source>
</evidence>
<dbReference type="Proteomes" id="UP000603904">
    <property type="component" value="Unassembled WGS sequence"/>
</dbReference>
<gene>
    <name evidence="1" type="ORF">Mco01_08290</name>
</gene>
<name>A0ABQ4FSQ0_9ACTN</name>
<proteinExistence type="predicted"/>
<accession>A0ABQ4FSQ0</accession>
<sequence>MGPAVGGPATPWHPHTAPCLPGDCATGQAGESDMLHVWLVDYPGGPFGDISGPALRTAVARL</sequence>
<reference evidence="1 2" key="1">
    <citation type="submission" date="2021-01" db="EMBL/GenBank/DDBJ databases">
        <title>Whole genome shotgun sequence of Microbispora corallina NBRC 16416.</title>
        <authorList>
            <person name="Komaki H."/>
            <person name="Tamura T."/>
        </authorList>
    </citation>
    <scope>NUCLEOTIDE SEQUENCE [LARGE SCALE GENOMIC DNA]</scope>
    <source>
        <strain evidence="1 2">NBRC 16416</strain>
    </source>
</reference>
<organism evidence="1 2">
    <name type="scientific">Microbispora corallina</name>
    <dbReference type="NCBI Taxonomy" id="83302"/>
    <lineage>
        <taxon>Bacteria</taxon>
        <taxon>Bacillati</taxon>
        <taxon>Actinomycetota</taxon>
        <taxon>Actinomycetes</taxon>
        <taxon>Streptosporangiales</taxon>
        <taxon>Streptosporangiaceae</taxon>
        <taxon>Microbispora</taxon>
    </lineage>
</organism>
<protein>
    <submittedName>
        <fullName evidence="1">Uncharacterized protein</fullName>
    </submittedName>
</protein>